<feature type="transmembrane region" description="Helical" evidence="2">
    <location>
        <begin position="356"/>
        <end position="381"/>
    </location>
</feature>
<dbReference type="OrthoDB" id="258729at2"/>
<dbReference type="Proteomes" id="UP000317977">
    <property type="component" value="Unassembled WGS sequence"/>
</dbReference>
<organism evidence="3 4">
    <name type="scientific">Rubripirellula reticaptiva</name>
    <dbReference type="NCBI Taxonomy" id="2528013"/>
    <lineage>
        <taxon>Bacteria</taxon>
        <taxon>Pseudomonadati</taxon>
        <taxon>Planctomycetota</taxon>
        <taxon>Planctomycetia</taxon>
        <taxon>Pirellulales</taxon>
        <taxon>Pirellulaceae</taxon>
        <taxon>Rubripirellula</taxon>
    </lineage>
</organism>
<keyword evidence="2" id="KW-0472">Membrane</keyword>
<evidence type="ECO:0000313" key="3">
    <source>
        <dbReference type="EMBL" id="TWU56171.1"/>
    </source>
</evidence>
<comment type="caution">
    <text evidence="3">The sequence shown here is derived from an EMBL/GenBank/DDBJ whole genome shotgun (WGS) entry which is preliminary data.</text>
</comment>
<reference evidence="3 4" key="1">
    <citation type="submission" date="2019-02" db="EMBL/GenBank/DDBJ databases">
        <title>Deep-cultivation of Planctomycetes and their phenomic and genomic characterization uncovers novel biology.</title>
        <authorList>
            <person name="Wiegand S."/>
            <person name="Jogler M."/>
            <person name="Boedeker C."/>
            <person name="Pinto D."/>
            <person name="Vollmers J."/>
            <person name="Rivas-Marin E."/>
            <person name="Kohn T."/>
            <person name="Peeters S.H."/>
            <person name="Heuer A."/>
            <person name="Rast P."/>
            <person name="Oberbeckmann S."/>
            <person name="Bunk B."/>
            <person name="Jeske O."/>
            <person name="Meyerdierks A."/>
            <person name="Storesund J.E."/>
            <person name="Kallscheuer N."/>
            <person name="Luecker S."/>
            <person name="Lage O.M."/>
            <person name="Pohl T."/>
            <person name="Merkel B.J."/>
            <person name="Hornburger P."/>
            <person name="Mueller R.-W."/>
            <person name="Bruemmer F."/>
            <person name="Labrenz M."/>
            <person name="Spormann A.M."/>
            <person name="Op Den Camp H."/>
            <person name="Overmann J."/>
            <person name="Amann R."/>
            <person name="Jetten M.S.M."/>
            <person name="Mascher T."/>
            <person name="Medema M.H."/>
            <person name="Devos D.P."/>
            <person name="Kaster A.-K."/>
            <person name="Ovreas L."/>
            <person name="Rohde M."/>
            <person name="Galperin M.Y."/>
            <person name="Jogler C."/>
        </authorList>
    </citation>
    <scope>NUCLEOTIDE SEQUENCE [LARGE SCALE GENOMIC DNA]</scope>
    <source>
        <strain evidence="3 4">Poly59</strain>
    </source>
</reference>
<dbReference type="AlphaFoldDB" id="A0A5C6F9J3"/>
<protein>
    <recommendedName>
        <fullName evidence="5">DUF4350 domain-containing protein</fullName>
    </recommendedName>
</protein>
<evidence type="ECO:0000256" key="1">
    <source>
        <dbReference type="SAM" id="MobiDB-lite"/>
    </source>
</evidence>
<keyword evidence="2" id="KW-0812">Transmembrane</keyword>
<keyword evidence="4" id="KW-1185">Reference proteome</keyword>
<dbReference type="PROSITE" id="PS51257">
    <property type="entry name" value="PROKAR_LIPOPROTEIN"/>
    <property type="match status" value="1"/>
</dbReference>
<sequence length="477" mass="52086">MDKEIQKRNLIRSVAVFVLLMMSGCSELSTDYGKTKGLTGQSSLNGFGALRNSFENAGYRSRDVSRLTNRVRRSDVIVWTPQTLDVIDDSVTRWFDRWLKSGGKTLVYVVPDSGSEADYWTEAAALAPPDQRIEYRKRSARSINQRMIWRLNRQPSASNGWFQIEPLQHRTTANLITGDWSRELLGDDEREPKFATEFSIKTYDDAATAQTPPAVAKNNSGPTGPASPGFLPANDVSPTSTQTGFDAVVKDAGGDGDAGGGTIVAEIRSDDWRTSKIIVVAGGSLLTNFALTHDPNQRLAAKIITESASTVGSANDGVNDRETLLVGFLTSDWMGVSVSETKPGVPVATGMELLTVWPLSLVTMHGAMLGLVICLMLWPILGRPKRVHLSEHTHFGDHLDAVAGLMNRTGGEEYARDRISEYFKRVRGETTGPWVNIQSETAESKSKPLPPLGIKRKTILPTITAVDPAVAPEKEDS</sequence>
<evidence type="ECO:0008006" key="5">
    <source>
        <dbReference type="Google" id="ProtNLM"/>
    </source>
</evidence>
<dbReference type="EMBL" id="SJPX01000002">
    <property type="protein sequence ID" value="TWU56171.1"/>
    <property type="molecule type" value="Genomic_DNA"/>
</dbReference>
<proteinExistence type="predicted"/>
<dbReference type="RefSeq" id="WP_146534212.1">
    <property type="nucleotide sequence ID" value="NZ_SJPX01000002.1"/>
</dbReference>
<evidence type="ECO:0000256" key="2">
    <source>
        <dbReference type="SAM" id="Phobius"/>
    </source>
</evidence>
<gene>
    <name evidence="3" type="ORF">Poly59_24750</name>
</gene>
<name>A0A5C6F9J3_9BACT</name>
<evidence type="ECO:0000313" key="4">
    <source>
        <dbReference type="Proteomes" id="UP000317977"/>
    </source>
</evidence>
<accession>A0A5C6F9J3</accession>
<feature type="region of interest" description="Disordered" evidence="1">
    <location>
        <begin position="212"/>
        <end position="242"/>
    </location>
</feature>
<keyword evidence="2" id="KW-1133">Transmembrane helix</keyword>